<name>A0ABM1JPE6_GEKJA</name>
<dbReference type="Proteomes" id="UP000694871">
    <property type="component" value="Unplaced"/>
</dbReference>
<organism evidence="3 4">
    <name type="scientific">Gekko japonicus</name>
    <name type="common">Schlegel's Japanese gecko</name>
    <dbReference type="NCBI Taxonomy" id="146911"/>
    <lineage>
        <taxon>Eukaryota</taxon>
        <taxon>Metazoa</taxon>
        <taxon>Chordata</taxon>
        <taxon>Craniata</taxon>
        <taxon>Vertebrata</taxon>
        <taxon>Euteleostomi</taxon>
        <taxon>Lepidosauria</taxon>
        <taxon>Squamata</taxon>
        <taxon>Bifurcata</taxon>
        <taxon>Gekkota</taxon>
        <taxon>Gekkonidae</taxon>
        <taxon>Gekkoninae</taxon>
        <taxon>Gekko</taxon>
    </lineage>
</organism>
<proteinExistence type="predicted"/>
<reference evidence="4" key="1">
    <citation type="submission" date="2025-08" db="UniProtKB">
        <authorList>
            <consortium name="RefSeq"/>
        </authorList>
    </citation>
    <scope>IDENTIFICATION</scope>
</reference>
<evidence type="ECO:0000256" key="1">
    <source>
        <dbReference type="SAM" id="MobiDB-lite"/>
    </source>
</evidence>
<keyword evidence="2" id="KW-0732">Signal</keyword>
<feature type="region of interest" description="Disordered" evidence="1">
    <location>
        <begin position="41"/>
        <end position="118"/>
    </location>
</feature>
<dbReference type="GeneID" id="107107535"/>
<feature type="region of interest" description="Disordered" evidence="1">
    <location>
        <begin position="137"/>
        <end position="329"/>
    </location>
</feature>
<protein>
    <submittedName>
        <fullName evidence="4">Acidic leucine-rich nuclear phosphoprotein 32-related protein 2-like</fullName>
    </submittedName>
</protein>
<sequence>MAQALLAACLELVPGPTMKPGGLLLILGSFALWAELSAAPTKDSAGSSPLPQLGGTGTHQPGEIPSTDEGSRLPSAVKKDARVLQTDPVPGGDPLPSERPACKKGLGNKTEAGSAGKPLCGEKPVCAGKLAPAGAHLAHLSPTSDGKLTSGCDEPTSGGMASSDSGHATPGKPPQAGKPAPHNQPGSSEKPAAEKPQAEEEPEEDAGDGDGDGSEEEEEGDDDDNDEDEEEGDRYEGLSSIFSEDNDEGKEDTFDHELDYGLDQSPLNSDEYHDWWGGGEAEELEARPKGEGEEEGGGADAFEEPVFDVWGDPVEKGSRPEARSGGGRF</sequence>
<evidence type="ECO:0000313" key="3">
    <source>
        <dbReference type="Proteomes" id="UP000694871"/>
    </source>
</evidence>
<feature type="compositionally biased region" description="Acidic residues" evidence="1">
    <location>
        <begin position="292"/>
        <end position="306"/>
    </location>
</feature>
<evidence type="ECO:0000313" key="4">
    <source>
        <dbReference type="RefSeq" id="XP_015263333.1"/>
    </source>
</evidence>
<keyword evidence="3" id="KW-1185">Reference proteome</keyword>
<feature type="chain" id="PRO_5047080641" evidence="2">
    <location>
        <begin position="39"/>
        <end position="329"/>
    </location>
</feature>
<feature type="compositionally biased region" description="Basic and acidic residues" evidence="1">
    <location>
        <begin position="313"/>
        <end position="322"/>
    </location>
</feature>
<feature type="compositionally biased region" description="Acidic residues" evidence="1">
    <location>
        <begin position="199"/>
        <end position="233"/>
    </location>
</feature>
<evidence type="ECO:0000256" key="2">
    <source>
        <dbReference type="SAM" id="SignalP"/>
    </source>
</evidence>
<dbReference type="RefSeq" id="XP_015263333.1">
    <property type="nucleotide sequence ID" value="XM_015407847.1"/>
</dbReference>
<accession>A0ABM1JPE6</accession>
<feature type="signal peptide" evidence="2">
    <location>
        <begin position="1"/>
        <end position="38"/>
    </location>
</feature>
<gene>
    <name evidence="4" type="primary">LOC107107535</name>
</gene>